<evidence type="ECO:0000256" key="1">
    <source>
        <dbReference type="SAM" id="MobiDB-lite"/>
    </source>
</evidence>
<proteinExistence type="predicted"/>
<accession>C7J980</accession>
<feature type="region of interest" description="Disordered" evidence="1">
    <location>
        <begin position="34"/>
        <end position="80"/>
    </location>
</feature>
<dbReference type="KEGG" id="dosa:Os11g0112000"/>
<feature type="non-terminal residue" evidence="2">
    <location>
        <position position="1"/>
    </location>
</feature>
<name>C7J980_ORYSJ</name>
<organism evidence="2 3">
    <name type="scientific">Oryza sativa subsp. japonica</name>
    <name type="common">Rice</name>
    <dbReference type="NCBI Taxonomy" id="39947"/>
    <lineage>
        <taxon>Eukaryota</taxon>
        <taxon>Viridiplantae</taxon>
        <taxon>Streptophyta</taxon>
        <taxon>Embryophyta</taxon>
        <taxon>Tracheophyta</taxon>
        <taxon>Spermatophyta</taxon>
        <taxon>Magnoliopsida</taxon>
        <taxon>Liliopsida</taxon>
        <taxon>Poales</taxon>
        <taxon>Poaceae</taxon>
        <taxon>BOP clade</taxon>
        <taxon>Oryzoideae</taxon>
        <taxon>Oryzeae</taxon>
        <taxon>Oryzinae</taxon>
        <taxon>Oryza</taxon>
        <taxon>Oryza sativa</taxon>
    </lineage>
</organism>
<dbReference type="EMBL" id="AP008217">
    <property type="protein sequence ID" value="BAH95039.1"/>
    <property type="molecule type" value="Genomic_DNA"/>
</dbReference>
<sequence length="144" mass="15739">LPDHILRFRVVENHQEDGAAELIGAVVGGGTQAGQHRRAVGDGGGRIGGVRAEEDAADAADPRQASRAGPHPRRPRWSRPCAPLLQPIIQHQQQQQLGLRLLLAAAAGHHRRRPGEREVELVVLPFLPAARCRQMKMMTITMIN</sequence>
<dbReference type="Proteomes" id="UP000000763">
    <property type="component" value="Chromosome 11"/>
</dbReference>
<gene>
    <name evidence="2" type="ordered locus">Os11g0112000</name>
</gene>
<reference evidence="3" key="2">
    <citation type="journal article" date="2008" name="Nucleic Acids Res.">
        <title>The rice annotation project database (RAP-DB): 2008 update.</title>
        <authorList>
            <consortium name="The rice annotation project (RAP)"/>
        </authorList>
    </citation>
    <scope>GENOME REANNOTATION</scope>
    <source>
        <strain evidence="3">cv. Nipponbare</strain>
    </source>
</reference>
<reference evidence="2 3" key="1">
    <citation type="journal article" date="2005" name="Nature">
        <title>The map-based sequence of the rice genome.</title>
        <authorList>
            <consortium name="International rice genome sequencing project (IRGSP)"/>
            <person name="Matsumoto T."/>
            <person name="Wu J."/>
            <person name="Kanamori H."/>
            <person name="Katayose Y."/>
            <person name="Fujisawa M."/>
            <person name="Namiki N."/>
            <person name="Mizuno H."/>
            <person name="Yamamoto K."/>
            <person name="Antonio B.A."/>
            <person name="Baba T."/>
            <person name="Sakata K."/>
            <person name="Nagamura Y."/>
            <person name="Aoki H."/>
            <person name="Arikawa K."/>
            <person name="Arita K."/>
            <person name="Bito T."/>
            <person name="Chiden Y."/>
            <person name="Fujitsuka N."/>
            <person name="Fukunaka R."/>
            <person name="Hamada M."/>
            <person name="Harada C."/>
            <person name="Hayashi A."/>
            <person name="Hijishita S."/>
            <person name="Honda M."/>
            <person name="Hosokawa S."/>
            <person name="Ichikawa Y."/>
            <person name="Idonuma A."/>
            <person name="Iijima M."/>
            <person name="Ikeda M."/>
            <person name="Ikeno M."/>
            <person name="Ito K."/>
            <person name="Ito S."/>
            <person name="Ito T."/>
            <person name="Ito Y."/>
            <person name="Ito Y."/>
            <person name="Iwabuchi A."/>
            <person name="Kamiya K."/>
            <person name="Karasawa W."/>
            <person name="Kurita K."/>
            <person name="Katagiri S."/>
            <person name="Kikuta A."/>
            <person name="Kobayashi H."/>
            <person name="Kobayashi N."/>
            <person name="Machita K."/>
            <person name="Maehara T."/>
            <person name="Masukawa M."/>
            <person name="Mizubayashi T."/>
            <person name="Mukai Y."/>
            <person name="Nagasaki H."/>
            <person name="Nagata Y."/>
            <person name="Naito S."/>
            <person name="Nakashima M."/>
            <person name="Nakama Y."/>
            <person name="Nakamichi Y."/>
            <person name="Nakamura M."/>
            <person name="Meguro A."/>
            <person name="Negishi M."/>
            <person name="Ohta I."/>
            <person name="Ohta T."/>
            <person name="Okamoto M."/>
            <person name="Ono N."/>
            <person name="Saji S."/>
            <person name="Sakaguchi M."/>
            <person name="Sakai K."/>
            <person name="Shibata M."/>
            <person name="Shimokawa T."/>
            <person name="Song J."/>
            <person name="Takazaki Y."/>
            <person name="Terasawa K."/>
            <person name="Tsugane M."/>
            <person name="Tsuji K."/>
            <person name="Ueda S."/>
            <person name="Waki K."/>
            <person name="Yamagata H."/>
            <person name="Yamamoto M."/>
            <person name="Yamamoto S."/>
            <person name="Yamane H."/>
            <person name="Yoshiki S."/>
            <person name="Yoshihara R."/>
            <person name="Yukawa K."/>
            <person name="Zhong H."/>
            <person name="Yano M."/>
            <person name="Yuan Q."/>
            <person name="Ouyang S."/>
            <person name="Liu J."/>
            <person name="Jones K.M."/>
            <person name="Gansberger K."/>
            <person name="Moffat K."/>
            <person name="Hill J."/>
            <person name="Bera J."/>
            <person name="Fadrosh D."/>
            <person name="Jin S."/>
            <person name="Johri S."/>
            <person name="Kim M."/>
            <person name="Overton L."/>
            <person name="Reardon M."/>
            <person name="Tsitrin T."/>
            <person name="Vuong H."/>
            <person name="Weaver B."/>
            <person name="Ciecko A."/>
            <person name="Tallon L."/>
            <person name="Jackson J."/>
            <person name="Pai G."/>
            <person name="Aken S.V."/>
            <person name="Utterback T."/>
            <person name="Reidmuller S."/>
            <person name="Feldblyum T."/>
            <person name="Hsiao J."/>
            <person name="Zismann V."/>
            <person name="Iobst S."/>
            <person name="de Vazeille A.R."/>
            <person name="Buell C.R."/>
            <person name="Ying K."/>
            <person name="Li Y."/>
            <person name="Lu T."/>
            <person name="Huang Y."/>
            <person name="Zhao Q."/>
            <person name="Feng Q."/>
            <person name="Zhang L."/>
            <person name="Zhu J."/>
            <person name="Weng Q."/>
            <person name="Mu J."/>
            <person name="Lu Y."/>
            <person name="Fan D."/>
            <person name="Liu Y."/>
            <person name="Guan J."/>
            <person name="Zhang Y."/>
            <person name="Yu S."/>
            <person name="Liu X."/>
            <person name="Zhang Y."/>
            <person name="Hong G."/>
            <person name="Han B."/>
            <person name="Choisne N."/>
            <person name="Demange N."/>
            <person name="Orjeda G."/>
            <person name="Samain S."/>
            <person name="Cattolico L."/>
            <person name="Pelletier E."/>
            <person name="Couloux A."/>
            <person name="Segurens B."/>
            <person name="Wincker P."/>
            <person name="D'Hont A."/>
            <person name="Scarpelli C."/>
            <person name="Weissenbach J."/>
            <person name="Salanoubat M."/>
            <person name="Quetier F."/>
            <person name="Yu Y."/>
            <person name="Kim H.R."/>
            <person name="Rambo T."/>
            <person name="Currie J."/>
            <person name="Collura K."/>
            <person name="Luo M."/>
            <person name="Yang T."/>
            <person name="Ammiraju J.S.S."/>
            <person name="Engler F."/>
            <person name="Soderlund C."/>
            <person name="Wing R.A."/>
            <person name="Palmer L.E."/>
            <person name="de la Bastide M."/>
            <person name="Spiegel L."/>
            <person name="Nascimento L."/>
            <person name="Zutavern T."/>
            <person name="O'Shaughnessy A."/>
            <person name="Dike S."/>
            <person name="Dedhia N."/>
            <person name="Preston R."/>
            <person name="Balija V."/>
            <person name="McCombie W.R."/>
            <person name="Chow T."/>
            <person name="Chen H."/>
            <person name="Chung M."/>
            <person name="Chen C."/>
            <person name="Shaw J."/>
            <person name="Wu H."/>
            <person name="Hsiao K."/>
            <person name="Chao Y."/>
            <person name="Chu M."/>
            <person name="Cheng C."/>
            <person name="Hour A."/>
            <person name="Lee P."/>
            <person name="Lin S."/>
            <person name="Lin Y."/>
            <person name="Liou J."/>
            <person name="Liu S."/>
            <person name="Hsing Y."/>
            <person name="Raghuvanshi S."/>
            <person name="Mohanty A."/>
            <person name="Bharti A.K."/>
            <person name="Gaur A."/>
            <person name="Gupta V."/>
            <person name="Kumar D."/>
            <person name="Ravi V."/>
            <person name="Vij S."/>
            <person name="Kapur A."/>
            <person name="Khurana P."/>
            <person name="Khurana P."/>
            <person name="Khurana J.P."/>
            <person name="Tyagi A.K."/>
            <person name="Gaikwad K."/>
            <person name="Singh A."/>
            <person name="Dalal V."/>
            <person name="Srivastava S."/>
            <person name="Dixit A."/>
            <person name="Pal A.K."/>
            <person name="Ghazi I.A."/>
            <person name="Yadav M."/>
            <person name="Pandit A."/>
            <person name="Bhargava A."/>
            <person name="Sureshbabu K."/>
            <person name="Batra K."/>
            <person name="Sharma T.R."/>
            <person name="Mohapatra T."/>
            <person name="Singh N.K."/>
            <person name="Messing J."/>
            <person name="Nelson A.B."/>
            <person name="Fuks G."/>
            <person name="Kavchok S."/>
            <person name="Keizer G."/>
            <person name="Linton E."/>
            <person name="Llaca V."/>
            <person name="Song R."/>
            <person name="Tanyolac B."/>
            <person name="Young S."/>
            <person name="Ho-Il K."/>
            <person name="Hahn J.H."/>
            <person name="Sangsakoo G."/>
            <person name="Vanavichit A."/>
            <person name="de Mattos Luiz.A.T."/>
            <person name="Zimmer P.D."/>
            <person name="Malone G."/>
            <person name="Dellagostin O."/>
            <person name="de Oliveira A.C."/>
            <person name="Bevan M."/>
            <person name="Bancroft I."/>
            <person name="Minx P."/>
            <person name="Cordum H."/>
            <person name="Wilson R."/>
            <person name="Cheng Z."/>
            <person name="Jin W."/>
            <person name="Jiang J."/>
            <person name="Leong S.A."/>
            <person name="Iwama H."/>
            <person name="Gojobori T."/>
            <person name="Itoh T."/>
            <person name="Niimura Y."/>
            <person name="Fujii Y."/>
            <person name="Habara T."/>
            <person name="Sakai H."/>
            <person name="Sato Y."/>
            <person name="Wilson G."/>
            <person name="Kumar K."/>
            <person name="McCouch S."/>
            <person name="Juretic N."/>
            <person name="Hoen D."/>
            <person name="Wright S."/>
            <person name="Bruskiewich R."/>
            <person name="Bureau T."/>
            <person name="Miyao A."/>
            <person name="Hirochika H."/>
            <person name="Nishikawa T."/>
            <person name="Kadowaki K."/>
            <person name="Sugiura M."/>
            <person name="Burr B."/>
            <person name="Sasaki T."/>
        </authorList>
    </citation>
    <scope>NUCLEOTIDE SEQUENCE [LARGE SCALE GENOMIC DNA]</scope>
    <source>
        <strain evidence="3">cv. Nipponbare</strain>
    </source>
</reference>
<evidence type="ECO:0000313" key="2">
    <source>
        <dbReference type="EMBL" id="BAH95039.1"/>
    </source>
</evidence>
<dbReference type="AlphaFoldDB" id="C7J980"/>
<protein>
    <submittedName>
        <fullName evidence="2">Os11g0112000 protein</fullName>
    </submittedName>
</protein>
<evidence type="ECO:0000313" key="3">
    <source>
        <dbReference type="Proteomes" id="UP000000763"/>
    </source>
</evidence>